<dbReference type="AlphaFoldDB" id="A0A9Q8P984"/>
<dbReference type="PANTHER" id="PTHR46023:SF6">
    <property type="entry name" value="LIPASE CLASS 3 FAMILY PROTEIN"/>
    <property type="match status" value="1"/>
</dbReference>
<dbReference type="Gene3D" id="3.40.50.1820">
    <property type="entry name" value="alpha/beta hydrolase"/>
    <property type="match status" value="1"/>
</dbReference>
<evidence type="ECO:0000313" key="4">
    <source>
        <dbReference type="Proteomes" id="UP000756132"/>
    </source>
</evidence>
<sequence length="481" mass="53591">MPWTPPPPYERRDAHPPLRAPARCAHDYRDAQDRVKQAAHTSAVDTTRPQERAWKSSTQPIAQSNLGRFNDCPIVGSMIRGAAVCDRVAVSLNDALARLDGDDEEDDEYAGTRSFMPVAVTQPPALHKTLSVLDFRKTWLYANSRLPPHMPPMKLYLATWQIICSAAQASREVYRRPRRDEKTEYVQADWRQGTKAMVIKSRPADDKNLIVIAIRGSKWNVVDWAVNFRPSPSEPVGFLDDSGNACHAGFLEVARAMVAPVAARLRELLEQNPSRASSSLLFTGHSAGGAVASLLYMHMMTTLVETELNILTGCFRRVHCVTFGTPPLSLLPLQTPSGRRYERNIFYNFANEGDPVVRADKQYLSTLTRIIAAPSPLSHSNTSQQSLREKVSRQAFKYGSSPQVSMVPMRWTVPPATLSNAGRMVLLREQPGVNGSIEAVQITDEQLRDVVFGDPEMHHMELYKHRVDELAIAAVTGRVMG</sequence>
<organism evidence="3 4">
    <name type="scientific">Passalora fulva</name>
    <name type="common">Tomato leaf mold</name>
    <name type="synonym">Cladosporium fulvum</name>
    <dbReference type="NCBI Taxonomy" id="5499"/>
    <lineage>
        <taxon>Eukaryota</taxon>
        <taxon>Fungi</taxon>
        <taxon>Dikarya</taxon>
        <taxon>Ascomycota</taxon>
        <taxon>Pezizomycotina</taxon>
        <taxon>Dothideomycetes</taxon>
        <taxon>Dothideomycetidae</taxon>
        <taxon>Mycosphaerellales</taxon>
        <taxon>Mycosphaerellaceae</taxon>
        <taxon>Fulvia</taxon>
    </lineage>
</organism>
<dbReference type="Pfam" id="PF01764">
    <property type="entry name" value="Lipase_3"/>
    <property type="match status" value="1"/>
</dbReference>
<protein>
    <recommendedName>
        <fullName evidence="2">Fungal lipase-type domain-containing protein</fullName>
    </recommendedName>
</protein>
<dbReference type="GO" id="GO:0006629">
    <property type="term" value="P:lipid metabolic process"/>
    <property type="evidence" value="ECO:0007669"/>
    <property type="project" value="InterPro"/>
</dbReference>
<keyword evidence="4" id="KW-1185">Reference proteome</keyword>
<dbReference type="PANTHER" id="PTHR46023">
    <property type="entry name" value="LIPASE CLASS 3 PROTEIN-LIKE"/>
    <property type="match status" value="1"/>
</dbReference>
<evidence type="ECO:0000313" key="3">
    <source>
        <dbReference type="EMBL" id="UJO17686.1"/>
    </source>
</evidence>
<dbReference type="EMBL" id="CP090167">
    <property type="protein sequence ID" value="UJO17686.1"/>
    <property type="molecule type" value="Genomic_DNA"/>
</dbReference>
<dbReference type="CDD" id="cd00519">
    <property type="entry name" value="Lipase_3"/>
    <property type="match status" value="1"/>
</dbReference>
<feature type="domain" description="Fungal lipase-type" evidence="2">
    <location>
        <begin position="211"/>
        <end position="359"/>
    </location>
</feature>
<proteinExistence type="predicted"/>
<dbReference type="OrthoDB" id="438440at2759"/>
<evidence type="ECO:0000256" key="1">
    <source>
        <dbReference type="SAM" id="MobiDB-lite"/>
    </source>
</evidence>
<dbReference type="Proteomes" id="UP000756132">
    <property type="component" value="Chromosome 5"/>
</dbReference>
<gene>
    <name evidence="3" type="ORF">CLAFUR5_05385</name>
</gene>
<name>A0A9Q8P984_PASFU</name>
<dbReference type="GeneID" id="71985263"/>
<dbReference type="RefSeq" id="XP_047762052.1">
    <property type="nucleotide sequence ID" value="XM_047904533.1"/>
</dbReference>
<accession>A0A9Q8P984</accession>
<dbReference type="SUPFAM" id="SSF53474">
    <property type="entry name" value="alpha/beta-Hydrolases"/>
    <property type="match status" value="1"/>
</dbReference>
<reference evidence="3" key="2">
    <citation type="journal article" date="2022" name="Microb. Genom.">
        <title>A chromosome-scale genome assembly of the tomato pathogen Cladosporium fulvum reveals a compartmentalized genome architecture and the presence of a dispensable chromosome.</title>
        <authorList>
            <person name="Zaccaron A.Z."/>
            <person name="Chen L.H."/>
            <person name="Samaras A."/>
            <person name="Stergiopoulos I."/>
        </authorList>
    </citation>
    <scope>NUCLEOTIDE SEQUENCE</scope>
    <source>
        <strain evidence="3">Race5_Kim</strain>
    </source>
</reference>
<feature type="region of interest" description="Disordered" evidence="1">
    <location>
        <begin position="1"/>
        <end position="20"/>
    </location>
</feature>
<reference evidence="3" key="1">
    <citation type="submission" date="2021-12" db="EMBL/GenBank/DDBJ databases">
        <authorList>
            <person name="Zaccaron A."/>
            <person name="Stergiopoulos I."/>
        </authorList>
    </citation>
    <scope>NUCLEOTIDE SEQUENCE</scope>
    <source>
        <strain evidence="3">Race5_Kim</strain>
    </source>
</reference>
<dbReference type="InterPro" id="IPR029058">
    <property type="entry name" value="AB_hydrolase_fold"/>
</dbReference>
<dbReference type="InterPro" id="IPR002921">
    <property type="entry name" value="Fungal_lipase-type"/>
</dbReference>
<dbReference type="KEGG" id="ffu:CLAFUR5_05385"/>
<evidence type="ECO:0000259" key="2">
    <source>
        <dbReference type="Pfam" id="PF01764"/>
    </source>
</evidence>
<feature type="region of interest" description="Disordered" evidence="1">
    <location>
        <begin position="37"/>
        <end position="58"/>
    </location>
</feature>